<organism evidence="2 3">
    <name type="scientific">Candidatus Falkowbacteria bacterium RIFOXYD2_FULL_34_120</name>
    <dbReference type="NCBI Taxonomy" id="1798007"/>
    <lineage>
        <taxon>Bacteria</taxon>
        <taxon>Candidatus Falkowiibacteriota</taxon>
    </lineage>
</organism>
<feature type="transmembrane region" description="Helical" evidence="1">
    <location>
        <begin position="61"/>
        <end position="79"/>
    </location>
</feature>
<evidence type="ECO:0000256" key="1">
    <source>
        <dbReference type="SAM" id="Phobius"/>
    </source>
</evidence>
<dbReference type="Proteomes" id="UP000177579">
    <property type="component" value="Unassembled WGS sequence"/>
</dbReference>
<keyword evidence="1" id="KW-0812">Transmembrane</keyword>
<dbReference type="AlphaFoldDB" id="A0A1F5TNC6"/>
<reference evidence="2 3" key="1">
    <citation type="journal article" date="2016" name="Nat. Commun.">
        <title>Thousands of microbial genomes shed light on interconnected biogeochemical processes in an aquifer system.</title>
        <authorList>
            <person name="Anantharaman K."/>
            <person name="Brown C.T."/>
            <person name="Hug L.A."/>
            <person name="Sharon I."/>
            <person name="Castelle C.J."/>
            <person name="Probst A.J."/>
            <person name="Thomas B.C."/>
            <person name="Singh A."/>
            <person name="Wilkins M.J."/>
            <person name="Karaoz U."/>
            <person name="Brodie E.L."/>
            <person name="Williams K.H."/>
            <person name="Hubbard S.S."/>
            <person name="Banfield J.F."/>
        </authorList>
    </citation>
    <scope>NUCLEOTIDE SEQUENCE [LARGE SCALE GENOMIC DNA]</scope>
</reference>
<comment type="caution">
    <text evidence="2">The sequence shown here is derived from an EMBL/GenBank/DDBJ whole genome shotgun (WGS) entry which is preliminary data.</text>
</comment>
<dbReference type="EMBL" id="MFGO01000038">
    <property type="protein sequence ID" value="OGF40001.1"/>
    <property type="molecule type" value="Genomic_DNA"/>
</dbReference>
<gene>
    <name evidence="2" type="ORF">A2531_07280</name>
</gene>
<name>A0A1F5TNC6_9BACT</name>
<keyword evidence="1" id="KW-1133">Transmembrane helix</keyword>
<evidence type="ECO:0000313" key="2">
    <source>
        <dbReference type="EMBL" id="OGF40001.1"/>
    </source>
</evidence>
<protein>
    <submittedName>
        <fullName evidence="2">Uncharacterized protein</fullName>
    </submittedName>
</protein>
<sequence length="89" mass="9330">MKETLGNELESIAVGSGLVMLGPAATEGVFNMMTNATEANIAFLPSEMPGLENFVELGVDTAQGLALPLATFLIIWAGLKHVVKGVNEK</sequence>
<accession>A0A1F5TNC6</accession>
<evidence type="ECO:0000313" key="3">
    <source>
        <dbReference type="Proteomes" id="UP000177579"/>
    </source>
</evidence>
<keyword evidence="1" id="KW-0472">Membrane</keyword>
<proteinExistence type="predicted"/>